<dbReference type="Proteomes" id="UP000326268">
    <property type="component" value="Unassembled WGS sequence"/>
</dbReference>
<reference evidence="1 2" key="1">
    <citation type="submission" date="2019-04" db="EMBL/GenBank/DDBJ databases">
        <title>Friends and foes A comparative genomics studyof 23 Aspergillus species from section Flavi.</title>
        <authorList>
            <consortium name="DOE Joint Genome Institute"/>
            <person name="Kjaerbolling I."/>
            <person name="Vesth T."/>
            <person name="Frisvad J.C."/>
            <person name="Nybo J.L."/>
            <person name="Theobald S."/>
            <person name="Kildgaard S."/>
            <person name="Isbrandt T."/>
            <person name="Kuo A."/>
            <person name="Sato A."/>
            <person name="Lyhne E.K."/>
            <person name="Kogle M.E."/>
            <person name="Wiebenga A."/>
            <person name="Kun R.S."/>
            <person name="Lubbers R.J."/>
            <person name="Makela M.R."/>
            <person name="Barry K."/>
            <person name="Chovatia M."/>
            <person name="Clum A."/>
            <person name="Daum C."/>
            <person name="Haridas S."/>
            <person name="He G."/>
            <person name="LaButti K."/>
            <person name="Lipzen A."/>
            <person name="Mondo S."/>
            <person name="Riley R."/>
            <person name="Salamov A."/>
            <person name="Simmons B.A."/>
            <person name="Magnuson J.K."/>
            <person name="Henrissat B."/>
            <person name="Mortensen U.H."/>
            <person name="Larsen T.O."/>
            <person name="Devries R.P."/>
            <person name="Grigoriev I.V."/>
            <person name="Machida M."/>
            <person name="Baker S.E."/>
            <person name="Andersen M.R."/>
        </authorList>
    </citation>
    <scope>NUCLEOTIDE SEQUENCE [LARGE SCALE GENOMIC DNA]</scope>
    <source>
        <strain evidence="1 2">CBS 763.97</strain>
    </source>
</reference>
<dbReference type="EMBL" id="ML737698">
    <property type="protein sequence ID" value="KAE8362625.1"/>
    <property type="molecule type" value="Genomic_DNA"/>
</dbReference>
<dbReference type="AlphaFoldDB" id="A0A5N6ZYY0"/>
<proteinExistence type="predicted"/>
<organism evidence="1 2">
    <name type="scientific">Aspergillus caelatus</name>
    <dbReference type="NCBI Taxonomy" id="61420"/>
    <lineage>
        <taxon>Eukaryota</taxon>
        <taxon>Fungi</taxon>
        <taxon>Dikarya</taxon>
        <taxon>Ascomycota</taxon>
        <taxon>Pezizomycotina</taxon>
        <taxon>Eurotiomycetes</taxon>
        <taxon>Eurotiomycetidae</taxon>
        <taxon>Eurotiales</taxon>
        <taxon>Aspergillaceae</taxon>
        <taxon>Aspergillus</taxon>
        <taxon>Aspergillus subgen. Circumdati</taxon>
    </lineage>
</organism>
<dbReference type="OrthoDB" id="4525710at2759"/>
<evidence type="ECO:0000313" key="2">
    <source>
        <dbReference type="Proteomes" id="UP000326268"/>
    </source>
</evidence>
<dbReference type="RefSeq" id="XP_031925706.1">
    <property type="nucleotide sequence ID" value="XM_032070641.1"/>
</dbReference>
<gene>
    <name evidence="1" type="ORF">BDV27DRAFT_146810</name>
</gene>
<evidence type="ECO:0008006" key="3">
    <source>
        <dbReference type="Google" id="ProtNLM"/>
    </source>
</evidence>
<dbReference type="GeneID" id="43655087"/>
<evidence type="ECO:0000313" key="1">
    <source>
        <dbReference type="EMBL" id="KAE8362625.1"/>
    </source>
</evidence>
<protein>
    <recommendedName>
        <fullName evidence="3">Transcription factor domain-containing protein</fullName>
    </recommendedName>
</protein>
<accession>A0A5N6ZYY0</accession>
<sequence length="346" mass="39199">MKHRLYSHRYNSRLQHYAARLPILAIIAIMRTWTDEFVDETNTIAAEYEVISEEPVVLSPGNHSEICQKRPFTTTKTSAYGALPATDQENPPLIYTSSSISPPLSESSQRYWRQDNPFASVTLLQTPDKLAPPAPLSSQEEAWLLRQLGNNDEPFVSYGFAATVICSCYEMLDAPASDWQRHLDGVFSFSKVRRVNGSSGGIQQAGFWSIARQEVVCSIMHRSKLRLDPDLWAIDLDNIGQEGSEDLVNNQSSSWQMFHLAQILLLTSCPTQDCSCMLAFRSIETNMWYSSKQAARKLSRKFCSADLLRNDDEREAAIVLLEDIENDTGWAAKYRAWDLQRLCTDI</sequence>
<name>A0A5N6ZYY0_9EURO</name>
<keyword evidence="2" id="KW-1185">Reference proteome</keyword>